<protein>
    <recommendedName>
        <fullName evidence="1">Endonuclease/exonuclease/phosphatase domain-containing protein</fullName>
    </recommendedName>
</protein>
<proteinExistence type="predicted"/>
<name>A0AAD6B564_9TELE</name>
<dbReference type="InterPro" id="IPR036691">
    <property type="entry name" value="Endo/exonu/phosph_ase_sf"/>
</dbReference>
<dbReference type="CDD" id="cd09076">
    <property type="entry name" value="L1-EN"/>
    <property type="match status" value="1"/>
</dbReference>
<gene>
    <name evidence="2" type="ORF">JOQ06_017378</name>
</gene>
<evidence type="ECO:0000313" key="3">
    <source>
        <dbReference type="Proteomes" id="UP001219934"/>
    </source>
</evidence>
<dbReference type="Proteomes" id="UP001219934">
    <property type="component" value="Unassembled WGS sequence"/>
</dbReference>
<reference evidence="2" key="1">
    <citation type="submission" date="2022-11" db="EMBL/GenBank/DDBJ databases">
        <title>Chromosome-level genome of Pogonophryne albipinna.</title>
        <authorList>
            <person name="Jo E."/>
        </authorList>
    </citation>
    <scope>NUCLEOTIDE SEQUENCE</scope>
    <source>
        <strain evidence="2">SGF0006</strain>
        <tissue evidence="2">Muscle</tissue>
    </source>
</reference>
<organism evidence="2 3">
    <name type="scientific">Pogonophryne albipinna</name>
    <dbReference type="NCBI Taxonomy" id="1090488"/>
    <lineage>
        <taxon>Eukaryota</taxon>
        <taxon>Metazoa</taxon>
        <taxon>Chordata</taxon>
        <taxon>Craniata</taxon>
        <taxon>Vertebrata</taxon>
        <taxon>Euteleostomi</taxon>
        <taxon>Actinopterygii</taxon>
        <taxon>Neopterygii</taxon>
        <taxon>Teleostei</taxon>
        <taxon>Neoteleostei</taxon>
        <taxon>Acanthomorphata</taxon>
        <taxon>Eupercaria</taxon>
        <taxon>Perciformes</taxon>
        <taxon>Notothenioidei</taxon>
        <taxon>Pogonophryne</taxon>
    </lineage>
</organism>
<dbReference type="PANTHER" id="PTHR23227">
    <property type="entry name" value="BUCENTAUR RELATED"/>
    <property type="match status" value="1"/>
</dbReference>
<dbReference type="Gene3D" id="3.60.10.10">
    <property type="entry name" value="Endonuclease/exonuclease/phosphatase"/>
    <property type="match status" value="1"/>
</dbReference>
<dbReference type="PANTHER" id="PTHR23227:SF84">
    <property type="entry name" value="ENDONUCLEASE_EXONUCLEASE_PHOSPHATASE DOMAIN-CONTAINING PROTEIN"/>
    <property type="match status" value="1"/>
</dbReference>
<accession>A0AAD6B564</accession>
<sequence length="642" mass="73027">MDDWRAMVSKDDEDRHAMANKEMHDELLLHSHKAQESQDQLLMVMARHADSVARQVEVRQMEVRQMELPPPASPPRGVKRGAECVSLLLLAKLEGISEQQGAPETRRIGPPSCGFALTPVNPCPNYGQDGGLVVMGHPRHRVYLIVVKIVLLGNAHPLWHLKTSLRRYPPLTMVKYLDLTASDRPHRRTALVAAELSRYNIDIAALSETRILDEGSLTEEGMGYTFFWKGYPSGGQHLHGVGLAIKNTLLPRLAETPVGISERLMSLRIPLVKNRFATLLSAYAPTLPSESEAKDSFYQSLDEALRRIPKNDKMFLLGDFNARVGQNSSIWSGVLGRHGVGQVNANGLRLLNLCSEHNLTITNTIFQQKAKYKTSWMHPRSKHWHLIDYVIVRRSDIRDVHITRAMRGAECWTDHRLIMAKVHMKVRPPLRLQGARRRRLDCTRLENPDARNEFRCSLAEKLGGIELSLSSSENTMDQKWNSISSALYEAAAQTIGYKSKNHQDWFDENSETIHDLLKDMHRAHRATLKSPSSSSTRQQWQRIRREVQRATRVMQNEWWTKKAHEIQSFADKNDMHNFYNAVKKIYGPISRCITPLKTADGLTVLKDQHSILLRWAEHFGTLLNQDSDADPTVLDDLPTLPP</sequence>
<evidence type="ECO:0000259" key="1">
    <source>
        <dbReference type="Pfam" id="PF03372"/>
    </source>
</evidence>
<feature type="non-terminal residue" evidence="2">
    <location>
        <position position="1"/>
    </location>
</feature>
<feature type="domain" description="Endonuclease/exonuclease/phosphatase" evidence="1">
    <location>
        <begin position="183"/>
        <end position="396"/>
    </location>
</feature>
<dbReference type="Pfam" id="PF03372">
    <property type="entry name" value="Exo_endo_phos"/>
    <property type="match status" value="1"/>
</dbReference>
<dbReference type="InterPro" id="IPR005135">
    <property type="entry name" value="Endo/exonuclease/phosphatase"/>
</dbReference>
<dbReference type="AlphaFoldDB" id="A0AAD6B564"/>
<dbReference type="EMBL" id="JAPTMU010000011">
    <property type="protein sequence ID" value="KAJ4935851.1"/>
    <property type="molecule type" value="Genomic_DNA"/>
</dbReference>
<evidence type="ECO:0000313" key="2">
    <source>
        <dbReference type="EMBL" id="KAJ4935851.1"/>
    </source>
</evidence>
<dbReference type="SUPFAM" id="SSF56219">
    <property type="entry name" value="DNase I-like"/>
    <property type="match status" value="1"/>
</dbReference>
<keyword evidence="3" id="KW-1185">Reference proteome</keyword>
<dbReference type="InterPro" id="IPR027124">
    <property type="entry name" value="Swc5/CFDP1/2"/>
</dbReference>
<dbReference type="GO" id="GO:0003824">
    <property type="term" value="F:catalytic activity"/>
    <property type="evidence" value="ECO:0007669"/>
    <property type="project" value="InterPro"/>
</dbReference>
<comment type="caution">
    <text evidence="2">The sequence shown here is derived from an EMBL/GenBank/DDBJ whole genome shotgun (WGS) entry which is preliminary data.</text>
</comment>